<name>A0A8B2P420_9HYPH</name>
<gene>
    <name evidence="5" type="ORF">DLJ53_02080</name>
</gene>
<comment type="caution">
    <text evidence="5">The sequence shown here is derived from an EMBL/GenBank/DDBJ whole genome shotgun (WGS) entry which is preliminary data.</text>
</comment>
<comment type="similarity">
    <text evidence="2 4">Belongs to the pterin-4-alpha-carbinolamine dehydratase family.</text>
</comment>
<evidence type="ECO:0000256" key="3">
    <source>
        <dbReference type="ARBA" id="ARBA00023239"/>
    </source>
</evidence>
<comment type="catalytic activity">
    <reaction evidence="1 4">
        <text>(4aS,6R)-4a-hydroxy-L-erythro-5,6,7,8-tetrahydrobiopterin = (6R)-L-erythro-6,7-dihydrobiopterin + H2O</text>
        <dbReference type="Rhea" id="RHEA:11920"/>
        <dbReference type="ChEBI" id="CHEBI:15377"/>
        <dbReference type="ChEBI" id="CHEBI:15642"/>
        <dbReference type="ChEBI" id="CHEBI:43120"/>
        <dbReference type="EC" id="4.2.1.96"/>
    </reaction>
</comment>
<proteinExistence type="inferred from homology"/>
<dbReference type="GO" id="GO:0008124">
    <property type="term" value="F:4-alpha-hydroxytetrahydrobiopterin dehydratase activity"/>
    <property type="evidence" value="ECO:0007669"/>
    <property type="project" value="UniProtKB-UniRule"/>
</dbReference>
<dbReference type="AlphaFoldDB" id="A0A8B2P420"/>
<dbReference type="Pfam" id="PF01329">
    <property type="entry name" value="Pterin_4a"/>
    <property type="match status" value="1"/>
</dbReference>
<reference evidence="5 6" key="1">
    <citation type="submission" date="2018-05" db="EMBL/GenBank/DDBJ databases">
        <title>Acuticoccus sediminis sp. nov., isolated from deep-sea sediment of Indian Ocean.</title>
        <authorList>
            <person name="Liu X."/>
            <person name="Lai Q."/>
            <person name="Du Y."/>
            <person name="Sun F."/>
            <person name="Zhang X."/>
            <person name="Wang S."/>
            <person name="Shao Z."/>
        </authorList>
    </citation>
    <scope>NUCLEOTIDE SEQUENCE [LARGE SCALE GENOMIC DNA]</scope>
    <source>
        <strain evidence="5 6">PTG4-2</strain>
    </source>
</reference>
<dbReference type="Proteomes" id="UP000249590">
    <property type="component" value="Unassembled WGS sequence"/>
</dbReference>
<dbReference type="PANTHER" id="PTHR12599">
    <property type="entry name" value="PTERIN-4-ALPHA-CARBINOLAMINE DEHYDRATASE"/>
    <property type="match status" value="1"/>
</dbReference>
<accession>A0A8B2P420</accession>
<keyword evidence="3 4" id="KW-0456">Lyase</keyword>
<evidence type="ECO:0000313" key="5">
    <source>
        <dbReference type="EMBL" id="RAI03329.1"/>
    </source>
</evidence>
<evidence type="ECO:0000256" key="1">
    <source>
        <dbReference type="ARBA" id="ARBA00001554"/>
    </source>
</evidence>
<dbReference type="EMBL" id="QHHQ01000001">
    <property type="protein sequence ID" value="RAI03329.1"/>
    <property type="molecule type" value="Genomic_DNA"/>
</dbReference>
<dbReference type="SUPFAM" id="SSF55248">
    <property type="entry name" value="PCD-like"/>
    <property type="match status" value="1"/>
</dbReference>
<organism evidence="5 6">
    <name type="scientific">Acuticoccus sediminis</name>
    <dbReference type="NCBI Taxonomy" id="2184697"/>
    <lineage>
        <taxon>Bacteria</taxon>
        <taxon>Pseudomonadati</taxon>
        <taxon>Pseudomonadota</taxon>
        <taxon>Alphaproteobacteria</taxon>
        <taxon>Hyphomicrobiales</taxon>
        <taxon>Amorphaceae</taxon>
        <taxon>Acuticoccus</taxon>
    </lineage>
</organism>
<sequence>METEAVDVSGLNDWEVEAGGAAILRTLKFKTFNEAFGFMTQVALTAEKMNHHPEWSNVYNRVSIRLTTHDTGGLTEKDFALAREIDRAAGGRT</sequence>
<dbReference type="InterPro" id="IPR001533">
    <property type="entry name" value="Pterin_deHydtase"/>
</dbReference>
<dbReference type="Gene3D" id="3.30.1360.20">
    <property type="entry name" value="Transcriptional coactivator/pterin dehydratase"/>
    <property type="match status" value="1"/>
</dbReference>
<dbReference type="HAMAP" id="MF_00434">
    <property type="entry name" value="Pterin_4_alpha"/>
    <property type="match status" value="1"/>
</dbReference>
<evidence type="ECO:0000313" key="6">
    <source>
        <dbReference type="Proteomes" id="UP000249590"/>
    </source>
</evidence>
<evidence type="ECO:0000256" key="4">
    <source>
        <dbReference type="HAMAP-Rule" id="MF_00434"/>
    </source>
</evidence>
<dbReference type="GO" id="GO:0006729">
    <property type="term" value="P:tetrahydrobiopterin biosynthetic process"/>
    <property type="evidence" value="ECO:0007669"/>
    <property type="project" value="InterPro"/>
</dbReference>
<dbReference type="InterPro" id="IPR036428">
    <property type="entry name" value="PCD_sf"/>
</dbReference>
<dbReference type="PANTHER" id="PTHR12599:SF0">
    <property type="entry name" value="PTERIN-4-ALPHA-CARBINOLAMINE DEHYDRATASE"/>
    <property type="match status" value="1"/>
</dbReference>
<dbReference type="EC" id="4.2.1.96" evidence="4"/>
<dbReference type="RefSeq" id="WP_111341907.1">
    <property type="nucleotide sequence ID" value="NZ_JAIWKD010000001.1"/>
</dbReference>
<protein>
    <recommendedName>
        <fullName evidence="4">Putative pterin-4-alpha-carbinolamine dehydratase</fullName>
        <shortName evidence="4">PHS</shortName>
        <ecNumber evidence="4">4.2.1.96</ecNumber>
    </recommendedName>
    <alternativeName>
        <fullName evidence="4">4-alpha-hydroxy-tetrahydropterin dehydratase</fullName>
    </alternativeName>
    <alternativeName>
        <fullName evidence="4">Pterin carbinolamine dehydratase</fullName>
        <shortName evidence="4">PCD</shortName>
    </alternativeName>
</protein>
<dbReference type="NCBIfam" id="NF002017">
    <property type="entry name" value="PRK00823.1-2"/>
    <property type="match status" value="1"/>
</dbReference>
<dbReference type="NCBIfam" id="NF002018">
    <property type="entry name" value="PRK00823.1-3"/>
    <property type="match status" value="1"/>
</dbReference>
<dbReference type="CDD" id="cd00914">
    <property type="entry name" value="PCD_DCoH_subfamily_b"/>
    <property type="match status" value="1"/>
</dbReference>
<keyword evidence="6" id="KW-1185">Reference proteome</keyword>
<dbReference type="OrthoDB" id="9794987at2"/>
<evidence type="ECO:0000256" key="2">
    <source>
        <dbReference type="ARBA" id="ARBA00006472"/>
    </source>
</evidence>